<name>A0A7L1C5S7_9PASS</name>
<evidence type="ECO:0000313" key="9">
    <source>
        <dbReference type="EMBL" id="NXM61059.1"/>
    </source>
</evidence>
<feature type="region of interest" description="Disordered" evidence="6">
    <location>
        <begin position="2175"/>
        <end position="2205"/>
    </location>
</feature>
<evidence type="ECO:0000259" key="8">
    <source>
        <dbReference type="PROSITE" id="PS50025"/>
    </source>
</evidence>
<dbReference type="GO" id="GO:0009653">
    <property type="term" value="P:anatomical structure morphogenesis"/>
    <property type="evidence" value="ECO:0007669"/>
    <property type="project" value="TreeGrafter"/>
</dbReference>
<protein>
    <submittedName>
        <fullName evidence="9">CSPG4 protein</fullName>
    </submittedName>
</protein>
<keyword evidence="3" id="KW-0325">Glycoprotein</keyword>
<feature type="repeat" description="CSPG" evidence="5">
    <location>
        <begin position="1341"/>
        <end position="1432"/>
    </location>
</feature>
<gene>
    <name evidence="9" type="primary">Cspg4</name>
    <name evidence="9" type="ORF">ILLCLE_R09844</name>
</gene>
<feature type="repeat" description="CSPG" evidence="5">
    <location>
        <begin position="1225"/>
        <end position="1323"/>
    </location>
</feature>
<evidence type="ECO:0000313" key="10">
    <source>
        <dbReference type="Proteomes" id="UP000534634"/>
    </source>
</evidence>
<feature type="domain" description="Laminin G" evidence="8">
    <location>
        <begin position="2"/>
        <end position="182"/>
    </location>
</feature>
<dbReference type="InterPro" id="IPR013320">
    <property type="entry name" value="ConA-like_dom_sf"/>
</dbReference>
<comment type="caution">
    <text evidence="9">The sequence shown here is derived from an EMBL/GenBank/DDBJ whole genome shotgun (WGS) entry which is preliminary data.</text>
</comment>
<dbReference type="InterPro" id="IPR001791">
    <property type="entry name" value="Laminin_G"/>
</dbReference>
<keyword evidence="7" id="KW-0812">Transmembrane</keyword>
<feature type="repeat" description="CSPG" evidence="5">
    <location>
        <begin position="1456"/>
        <end position="1546"/>
    </location>
</feature>
<keyword evidence="7" id="KW-1133">Transmembrane helix</keyword>
<evidence type="ECO:0000256" key="1">
    <source>
        <dbReference type="ARBA" id="ARBA00022729"/>
    </source>
</evidence>
<feature type="repeat" description="CSPG" evidence="5">
    <location>
        <begin position="764"/>
        <end position="857"/>
    </location>
</feature>
<dbReference type="SUPFAM" id="SSF49899">
    <property type="entry name" value="Concanavalin A-like lectins/glucanases"/>
    <property type="match status" value="2"/>
</dbReference>
<dbReference type="EMBL" id="VXBB01017099">
    <property type="protein sequence ID" value="NXM61059.1"/>
    <property type="molecule type" value="Genomic_DNA"/>
</dbReference>
<keyword evidence="2" id="KW-0677">Repeat</keyword>
<evidence type="ECO:0000256" key="3">
    <source>
        <dbReference type="ARBA" id="ARBA00023180"/>
    </source>
</evidence>
<dbReference type="PANTHER" id="PTHR45739:SF14">
    <property type="entry name" value="CHONDROITIN SULFATE PROTEOGLYCAN 4"/>
    <property type="match status" value="1"/>
</dbReference>
<feature type="domain" description="Laminin G" evidence="8">
    <location>
        <begin position="192"/>
        <end position="369"/>
    </location>
</feature>
<evidence type="ECO:0000256" key="2">
    <source>
        <dbReference type="ARBA" id="ARBA00022737"/>
    </source>
</evidence>
<evidence type="ECO:0000256" key="6">
    <source>
        <dbReference type="SAM" id="MobiDB-lite"/>
    </source>
</evidence>
<keyword evidence="7" id="KW-0472">Membrane</keyword>
<dbReference type="PROSITE" id="PS51854">
    <property type="entry name" value="CSPG"/>
    <property type="match status" value="12"/>
</dbReference>
<feature type="repeat" description="CSPG" evidence="5">
    <location>
        <begin position="411"/>
        <end position="506"/>
    </location>
</feature>
<feature type="repeat" description="CSPG" evidence="5">
    <location>
        <begin position="1817"/>
        <end position="1911"/>
    </location>
</feature>
<proteinExistence type="predicted"/>
<dbReference type="Pfam" id="PF16184">
    <property type="entry name" value="Cadherin_3"/>
    <property type="match status" value="13"/>
</dbReference>
<accession>A0A7L1C5S7</accession>
<feature type="repeat" description="CSPG" evidence="5">
    <location>
        <begin position="877"/>
        <end position="971"/>
    </location>
</feature>
<dbReference type="Pfam" id="PF02210">
    <property type="entry name" value="Laminin_G_2"/>
    <property type="match status" value="2"/>
</dbReference>
<feature type="repeat" description="CSPG" evidence="5">
    <location>
        <begin position="536"/>
        <end position="630"/>
    </location>
</feature>
<dbReference type="CDD" id="cd00110">
    <property type="entry name" value="LamG"/>
    <property type="match status" value="2"/>
</dbReference>
<feature type="repeat" description="CSPG" evidence="5">
    <location>
        <begin position="647"/>
        <end position="745"/>
    </location>
</feature>
<organism evidence="9 10">
    <name type="scientific">Illadopsis cleaveri</name>
    <name type="common">blackcap illadopsis</name>
    <dbReference type="NCBI Taxonomy" id="201329"/>
    <lineage>
        <taxon>Eukaryota</taxon>
        <taxon>Metazoa</taxon>
        <taxon>Chordata</taxon>
        <taxon>Craniata</taxon>
        <taxon>Vertebrata</taxon>
        <taxon>Euteleostomi</taxon>
        <taxon>Archelosauria</taxon>
        <taxon>Archosauria</taxon>
        <taxon>Dinosauria</taxon>
        <taxon>Saurischia</taxon>
        <taxon>Theropoda</taxon>
        <taxon>Coelurosauria</taxon>
        <taxon>Aves</taxon>
        <taxon>Neognathae</taxon>
        <taxon>Neoaves</taxon>
        <taxon>Telluraves</taxon>
        <taxon>Australaves</taxon>
        <taxon>Passeriformes</taxon>
        <taxon>Sylvioidea</taxon>
        <taxon>Timaliidae</taxon>
        <taxon>Illadopsis</taxon>
    </lineage>
</organism>
<sequence>LSVSFYGDSFVELNMAEASSQTSLQLQFRTSKPQGLLLLAAGKTDYCLMELRSGYVQLKFCLLRLRINFGAGERVLRSQQRSQLNDLAWHLVELHHEQDNVTLVIDKHDRTSAKMPGILYELNIDYGFYIGGTGKLDVPYLVGALPGFRGCIDGVSFNQLDILMPLRPSPGFKNIHEVSVGCSDEFFAGEEEPISFFSSRSYISFPSWNVDDEGVFEYTLQTSAASGLLLYHPGQAGDFIAMEMEDGLIKAYVGKHKSKTPLSSRRSVNDSHWHYIKLKFTSEYLQLTLDEETVKKSLPPKSKLPLLKGSFFIGGVDDSIRSEVIKLISVSGKYARGGSFKGCLRNLKANSEKKSLKNVLVTKDISAGCEVQSSFNTNLSLEMAAKSPPVKAAPMFAISHESSISLGKEDKSHLLVLSNLIVLEGEQVSLESKHIKVNLDFQKLGINQSQILFDIKKPPCHGYLKLNVEPLQEVNAFTMQDVWQGKILYVHDGSEDTYDYFNFSISISSEKIVSPYLEGNERHMFSITVTPVNDAPEIILPEGNLLLILENSKKCLTNDLIKVLDKDTDSASLRLSVLGNLNADAGFLENSRHPGKPITTFSNEDLNKGTVFFVHTGVKNSRIVLRASDGEKMSNTVVLRVMAVPLDYRVVNNSGINLLQGVTALIKPRHLAVETNAVLQELEIRYEITEPPHFGQVQRQHSRGVWKQVSSFSQRSLQRSRVRYCSTYKHIQLENVTDQFKFKVSIGNIISEEHTFPVKVKWLRYSLLKHTPLEIEKSKRKYLNSGNLFAVIADLEIPEDELHFKLLSLPKNGRILLNDQPLKNDSVFSQKDITDQKVAYELIQYHEDYDSFRFFISTKYVDSNFYDFEIYIKSGFGNIILTNTGLNVTEGEGELITSTKLFVQTPDNKTFQYEVVQFPKHGKLKFTNFSDSFGNNGNLTTFTNKDITDKCLMYVHDDSETMFDEFLVRAFSKESGKETNFDPEVEPLSVEIRFSISVQLKNDEKPVRVIDKIFDIVRNGQRLLTLADLCYHDPDSDFDDGQLLYTRRGISNGDLVLTNDTLHRLYQFKQVDLEQKQVLFIHHGADFGRFVLFVTDGKHYTSLLLEVNATDPYVRLANNTGLLVQKGKEETVSTANLSATTNQDVRNDHELTYEILSFPKYGRIYVNNVLMDSFTQLDLIKGHVTYRHDDSNNLIDAFNFTVHAGDVHLSAGLQIRVYLESQQQPPRIVNKNNLLVEEGKPVKISKGKLQVVHENSSPSEIVFTVRQLPVHGYIRKFSAEESYLSSDQRPALSFTQQDVDEGKVQYVQTVSDQLEDHFFLDVTNGVRTVSGIEISVDIIPRMIPLEVQNFTVFEGGSRTLVEDYLKISSRHFAGLSCEFILTEQPKHGYVEDSRVPGIRLATFTRKQVEQGLIYYVHDDSEELTDSFTVIVNNAELWKQSLPQTIFVTVTAVNDEAPIVKVNRILQVWVGSVTEITIDDLCAEDKDSSPSELVYSITPPSNGHLALKSSPNKSILTFTQAHIIKGQLVFIHHGAMSGGFNFQVTDGLNFAPRQIFSITAQMLVISLEVNKGLGVFPGSRKPISQRDLKAVTNDVTNAGNRTITFVVVTSPKLGRLIRVDSDDTTQEIFSFTQSMIDEGVIMYEHLHAESADWSAEDFFTFTVSSPPSALDIQMFHVVISYEIDRHDQNSRLLANTGATVQEGGRVLINKTNLDASNLLIKLPDVQRSMYEVWYQVLSLPQHGMIVVGERNVTKEKPNFSQFVLDKFGVMYIHDNSESLNDNFTFAVWLNLKSKPATKPHSEVLEEMFNITVFPVNDQSPELKTKRLHLKVLQGDVAMVAAENLKVEDLDNDPAELKYTILSNPNNGYLAMKSNLSVSIKDFTQADVDSGEVWFVQDGSSFSGVFYFSVTDGKHRPLYKLFSLEVIPVALVLVNLTNVVLPQGQTSVTITDVQLSAVTNGKSTTITYEITQPLKYGHLMIGNEQVTKFEQEDLYLGRLSYHLTNLSASSEVLEFMLFTAESNLTGQVLNITAKPLVQIVSDLQISNQAAYKFGSSDLDASVLANLTNSNPRFEVIVPPSHGRIVKKRFVNDAVLEDIQVFTQADIDSGVLLLDIDTNMTGIDLLNDSFTFVLRADAVQPAVGCFQYSIVPHSPPLVQGLTTEVSLVTSTTTFKAHSTSEDEALASSQHEEPAIAPQKTEPTMWPGQNHWENLHEDGPLLNRVVGTSTSVELKTTNQVNARSAREQAGESNPWYIIIPLVLVSVLLIVAVTSVCILLMCQKKEKTKPLVKSQTNAILSSADQCLERSLTVPTVTVTPLLKGDERNTASTFVTVKHEQLLPTVISPTTERYLKNSFLNLDPEMIQYCRKTNPTLKRNQYWV</sequence>
<keyword evidence="1" id="KW-0732">Signal</keyword>
<reference evidence="9 10" key="1">
    <citation type="submission" date="2019-09" db="EMBL/GenBank/DDBJ databases">
        <title>Bird 10,000 Genomes (B10K) Project - Family phase.</title>
        <authorList>
            <person name="Zhang G."/>
        </authorList>
    </citation>
    <scope>NUCLEOTIDE SEQUENCE [LARGE SCALE GENOMIC DNA]</scope>
    <source>
        <strain evidence="9">B10K-DU-002-01</strain>
        <tissue evidence="9">Muscle</tissue>
    </source>
</reference>
<dbReference type="InterPro" id="IPR039005">
    <property type="entry name" value="CSPG_rpt"/>
</dbReference>
<dbReference type="InterPro" id="IPR051561">
    <property type="entry name" value="FRAS1_ECM"/>
</dbReference>
<feature type="repeat" description="CSPG" evidence="5">
    <location>
        <begin position="1563"/>
        <end position="1663"/>
    </location>
</feature>
<evidence type="ECO:0000256" key="5">
    <source>
        <dbReference type="PROSITE-ProRule" id="PRU01201"/>
    </source>
</evidence>
<feature type="repeat" description="CSPG" evidence="5">
    <location>
        <begin position="1113"/>
        <end position="1203"/>
    </location>
</feature>
<comment type="caution">
    <text evidence="4">Lacks conserved residue(s) required for the propagation of feature annotation.</text>
</comment>
<feature type="non-terminal residue" evidence="9">
    <location>
        <position position="2378"/>
    </location>
</feature>
<dbReference type="SMART" id="SM00282">
    <property type="entry name" value="LamG"/>
    <property type="match status" value="2"/>
</dbReference>
<dbReference type="PANTHER" id="PTHR45739">
    <property type="entry name" value="MATRIX PROTEIN, PUTATIVE-RELATED"/>
    <property type="match status" value="1"/>
</dbReference>
<evidence type="ECO:0000256" key="7">
    <source>
        <dbReference type="SAM" id="Phobius"/>
    </source>
</evidence>
<dbReference type="Gene3D" id="2.60.120.200">
    <property type="match status" value="2"/>
</dbReference>
<dbReference type="PROSITE" id="PS50025">
    <property type="entry name" value="LAM_G_DOMAIN"/>
    <property type="match status" value="2"/>
</dbReference>
<dbReference type="Proteomes" id="UP000534634">
    <property type="component" value="Unassembled WGS sequence"/>
</dbReference>
<feature type="transmembrane region" description="Helical" evidence="7">
    <location>
        <begin position="2251"/>
        <end position="2276"/>
    </location>
</feature>
<feature type="repeat" description="CSPG" evidence="5">
    <location>
        <begin position="1688"/>
        <end position="1787"/>
    </location>
</feature>
<evidence type="ECO:0000256" key="4">
    <source>
        <dbReference type="PROSITE-ProRule" id="PRU00122"/>
    </source>
</evidence>
<feature type="non-terminal residue" evidence="9">
    <location>
        <position position="1"/>
    </location>
</feature>
<keyword evidence="10" id="KW-1185">Reference proteome</keyword>